<keyword evidence="2" id="KW-1185">Reference proteome</keyword>
<evidence type="ECO:0000313" key="2">
    <source>
        <dbReference type="Proteomes" id="UP000765509"/>
    </source>
</evidence>
<accession>A0A9Q3FLC3</accession>
<organism evidence="1 2">
    <name type="scientific">Austropuccinia psidii MF-1</name>
    <dbReference type="NCBI Taxonomy" id="1389203"/>
    <lineage>
        <taxon>Eukaryota</taxon>
        <taxon>Fungi</taxon>
        <taxon>Dikarya</taxon>
        <taxon>Basidiomycota</taxon>
        <taxon>Pucciniomycotina</taxon>
        <taxon>Pucciniomycetes</taxon>
        <taxon>Pucciniales</taxon>
        <taxon>Sphaerophragmiaceae</taxon>
        <taxon>Austropuccinia</taxon>
    </lineage>
</organism>
<dbReference type="Proteomes" id="UP000765509">
    <property type="component" value="Unassembled WGS sequence"/>
</dbReference>
<comment type="caution">
    <text evidence="1">The sequence shown here is derived from an EMBL/GenBank/DDBJ whole genome shotgun (WGS) entry which is preliminary data.</text>
</comment>
<dbReference type="AlphaFoldDB" id="A0A9Q3FLC3"/>
<dbReference type="EMBL" id="AVOT02046827">
    <property type="protein sequence ID" value="MBW0542118.1"/>
    <property type="molecule type" value="Genomic_DNA"/>
</dbReference>
<evidence type="ECO:0000313" key="1">
    <source>
        <dbReference type="EMBL" id="MBW0542118.1"/>
    </source>
</evidence>
<gene>
    <name evidence="1" type="ORF">O181_081833</name>
</gene>
<sequence length="72" mass="8459">MLEKRWKSSLPADTLRKDLIDIHPTAYSFKIMLHKMKHHTKQSINDTLDYSKQKLDKGNRVPDYKVGHIILA</sequence>
<reference evidence="1" key="1">
    <citation type="submission" date="2021-03" db="EMBL/GenBank/DDBJ databases">
        <title>Draft genome sequence of rust myrtle Austropuccinia psidii MF-1, a brazilian biotype.</title>
        <authorList>
            <person name="Quecine M.C."/>
            <person name="Pachon D.M.R."/>
            <person name="Bonatelli M.L."/>
            <person name="Correr F.H."/>
            <person name="Franceschini L.M."/>
            <person name="Leite T.F."/>
            <person name="Margarido G.R.A."/>
            <person name="Almeida C.A."/>
            <person name="Ferrarezi J.A."/>
            <person name="Labate C.A."/>
        </authorList>
    </citation>
    <scope>NUCLEOTIDE SEQUENCE</scope>
    <source>
        <strain evidence="1">MF-1</strain>
    </source>
</reference>
<protein>
    <submittedName>
        <fullName evidence="1">Uncharacterized protein</fullName>
    </submittedName>
</protein>
<proteinExistence type="predicted"/>
<name>A0A9Q3FLC3_9BASI</name>